<accession>A0A2K8MFN6</accession>
<evidence type="ECO:0008006" key="5">
    <source>
        <dbReference type="Google" id="ProtNLM"/>
    </source>
</evidence>
<dbReference type="PANTHER" id="PTHR31151">
    <property type="entry name" value="PROLINE-TRNA LIGASE (DUF1680)"/>
    <property type="match status" value="1"/>
</dbReference>
<gene>
    <name evidence="3" type="ORF">CVN68_12540</name>
</gene>
<dbReference type="EMBL" id="CP024923">
    <property type="protein sequence ID" value="ATY32700.1"/>
    <property type="molecule type" value="Genomic_DNA"/>
</dbReference>
<reference evidence="3 4" key="1">
    <citation type="submission" date="2017-11" db="EMBL/GenBank/DDBJ databases">
        <title>Complete genome sequence of Sphingomonas sp. Strain Cra20, a psychrotolerant potential plant growth promoting rhizobacteria.</title>
        <authorList>
            <person name="Luo Y."/>
        </authorList>
    </citation>
    <scope>NUCLEOTIDE SEQUENCE [LARGE SCALE GENOMIC DNA]</scope>
    <source>
        <strain evidence="3 4">Cra20</strain>
    </source>
</reference>
<dbReference type="Pfam" id="PF07944">
    <property type="entry name" value="Beta-AFase-like_GH127_cat"/>
    <property type="match status" value="1"/>
</dbReference>
<organism evidence="3 4">
    <name type="scientific">Sphingomonas psychrotolerans</name>
    <dbReference type="NCBI Taxonomy" id="1327635"/>
    <lineage>
        <taxon>Bacteria</taxon>
        <taxon>Pseudomonadati</taxon>
        <taxon>Pseudomonadota</taxon>
        <taxon>Alphaproteobacteria</taxon>
        <taxon>Sphingomonadales</taxon>
        <taxon>Sphingomonadaceae</taxon>
        <taxon>Sphingomonas</taxon>
    </lineage>
</organism>
<feature type="domain" description="Non-reducing end beta-L-arabinofuranosidase-like GH127 catalytic" evidence="1">
    <location>
        <begin position="67"/>
        <end position="430"/>
    </location>
</feature>
<dbReference type="InterPro" id="IPR012878">
    <property type="entry name" value="Beta-AFase-like_GH127_cat"/>
</dbReference>
<dbReference type="GO" id="GO:0005975">
    <property type="term" value="P:carbohydrate metabolic process"/>
    <property type="evidence" value="ECO:0007669"/>
    <property type="project" value="InterPro"/>
</dbReference>
<feature type="domain" description="Non-reducing end beta-L-arabinofuranosidase-like GH127 middle" evidence="2">
    <location>
        <begin position="443"/>
        <end position="535"/>
    </location>
</feature>
<dbReference type="PANTHER" id="PTHR31151:SF0">
    <property type="entry name" value="PROLINE-TRNA LIGASE (DUF1680)"/>
    <property type="match status" value="1"/>
</dbReference>
<evidence type="ECO:0000259" key="1">
    <source>
        <dbReference type="Pfam" id="PF07944"/>
    </source>
</evidence>
<proteinExistence type="predicted"/>
<dbReference type="Proteomes" id="UP000229081">
    <property type="component" value="Chromosome"/>
</dbReference>
<dbReference type="KEGG" id="sphc:CVN68_12540"/>
<evidence type="ECO:0000313" key="4">
    <source>
        <dbReference type="Proteomes" id="UP000229081"/>
    </source>
</evidence>
<evidence type="ECO:0000259" key="2">
    <source>
        <dbReference type="Pfam" id="PF20736"/>
    </source>
</evidence>
<dbReference type="PROSITE" id="PS51318">
    <property type="entry name" value="TAT"/>
    <property type="match status" value="1"/>
</dbReference>
<sequence length="619" mass="67916">MPITEQAKQRMDMNGSDSAVFSRRAMLHCAACAGAAGTLPAAFAAHAAGAAPALAGKEAVHEFPYGAVRLTGGRIKRQYDQVHAHYLALDNDRVLKVFRENAGLPAPGPNMGGWYDQDGFVPGLTLGQYISGLARLGAATGDKAAHAKVAALVDGFGKAFVRASNPYAGPKAQAQWAAYVMDKYVVGMIDAYRLSGVEQAKTLLPIIIEKCRPYISPVSRDRIGKVNPPYDETYIMSENLFHVADITGDDKYRQMAIHYLLDKEWFDPLAAGQDVLPEKHAYSHTIALSSGAQAYLHLGDAKYRKALENAWKFMEPQRFASGGWGPEEQFVHLHQGKLAASLQSSKAHFETPCGAFADLKLARYLIRFTGEPVYGDGLERTLYNTMLASRMPDSDGGYPYYSDYGSKGEKRYYHQKWPCCSGTLVQGVADYVLNLYFHDDDALLVNMYAPSEVKWDRPGGAVEVVQETDYPAADKVRLTVRKPGNGRFAMKLRIPAWSKGATIAVNGKARPATPGQLAIVDRVWKAGDTIDLVLPQPLRTLAIDDQNPNLQALMRGAVMYVGINPWEGIENQVVALPRALQSMPGQPEAYRTSVDGRDLVFVPYHAVDTERTATYFKTA</sequence>
<dbReference type="InterPro" id="IPR008928">
    <property type="entry name" value="6-hairpin_glycosidase_sf"/>
</dbReference>
<evidence type="ECO:0000313" key="3">
    <source>
        <dbReference type="EMBL" id="ATY32700.1"/>
    </source>
</evidence>
<keyword evidence="4" id="KW-1185">Reference proteome</keyword>
<dbReference type="Pfam" id="PF20736">
    <property type="entry name" value="Glyco_hydro127M"/>
    <property type="match status" value="1"/>
</dbReference>
<dbReference type="SUPFAM" id="SSF48208">
    <property type="entry name" value="Six-hairpin glycosidases"/>
    <property type="match status" value="1"/>
</dbReference>
<dbReference type="AlphaFoldDB" id="A0A2K8MFN6"/>
<protein>
    <recommendedName>
        <fullName evidence="5">Glycosyl hydrolase</fullName>
    </recommendedName>
</protein>
<dbReference type="InterPro" id="IPR049046">
    <property type="entry name" value="Beta-AFase-like_GH127_middle"/>
</dbReference>
<name>A0A2K8MFN6_9SPHN</name>
<dbReference type="InterPro" id="IPR006311">
    <property type="entry name" value="TAT_signal"/>
</dbReference>